<dbReference type="OrthoDB" id="1771251at2"/>
<dbReference type="GO" id="GO:0005829">
    <property type="term" value="C:cytosol"/>
    <property type="evidence" value="ECO:0007669"/>
    <property type="project" value="TreeGrafter"/>
</dbReference>
<proteinExistence type="inferred from homology"/>
<dbReference type="GO" id="GO:0009318">
    <property type="term" value="C:exodeoxyribonuclease VII complex"/>
    <property type="evidence" value="ECO:0007669"/>
    <property type="project" value="UniProtKB-UniRule"/>
</dbReference>
<keyword evidence="2" id="KW-0963">Cytoplasm</keyword>
<keyword evidence="5" id="KW-0269">Exonuclease</keyword>
<sequence>MFQDLEEVISEMEGSDITLEQSFDLYNRGMNLLKQCSKTIDEVEKKVLILDEEGETHEF</sequence>
<dbReference type="InterPro" id="IPR037004">
    <property type="entry name" value="Exonuc_VII_ssu_sf"/>
</dbReference>
<evidence type="ECO:0000313" key="7">
    <source>
        <dbReference type="EMBL" id="KAA8502676.1"/>
    </source>
</evidence>
<protein>
    <recommendedName>
        <fullName evidence="6">Exodeoxyribonuclease VII small subunit</fullName>
        <ecNumber evidence="6">3.1.11.6</ecNumber>
    </recommendedName>
</protein>
<evidence type="ECO:0000313" key="8">
    <source>
        <dbReference type="Proteomes" id="UP000322025"/>
    </source>
</evidence>
<evidence type="ECO:0000256" key="6">
    <source>
        <dbReference type="NCBIfam" id="TIGR01280"/>
    </source>
</evidence>
<dbReference type="Proteomes" id="UP000322025">
    <property type="component" value="Unassembled WGS sequence"/>
</dbReference>
<evidence type="ECO:0000256" key="2">
    <source>
        <dbReference type="ARBA" id="ARBA00022490"/>
    </source>
</evidence>
<accession>A0A5M9I3M6</accession>
<organism evidence="7 8">
    <name type="scientific">Mediterraneibacter catenae</name>
    <dbReference type="NCBI Taxonomy" id="2594882"/>
    <lineage>
        <taxon>Bacteria</taxon>
        <taxon>Bacillati</taxon>
        <taxon>Bacillota</taxon>
        <taxon>Clostridia</taxon>
        <taxon>Lachnospirales</taxon>
        <taxon>Lachnospiraceae</taxon>
        <taxon>Mediterraneibacter</taxon>
    </lineage>
</organism>
<evidence type="ECO:0000256" key="4">
    <source>
        <dbReference type="ARBA" id="ARBA00022801"/>
    </source>
</evidence>
<keyword evidence="4 7" id="KW-0378">Hydrolase</keyword>
<keyword evidence="3" id="KW-0540">Nuclease</keyword>
<comment type="similarity">
    <text evidence="1">Belongs to the XseB family.</text>
</comment>
<dbReference type="PIRSF" id="PIRSF006488">
    <property type="entry name" value="Exonuc_VII_S"/>
    <property type="match status" value="1"/>
</dbReference>
<dbReference type="PANTHER" id="PTHR34137:SF1">
    <property type="entry name" value="EXODEOXYRIBONUCLEASE 7 SMALL SUBUNIT"/>
    <property type="match status" value="1"/>
</dbReference>
<dbReference type="GO" id="GO:0008855">
    <property type="term" value="F:exodeoxyribonuclease VII activity"/>
    <property type="evidence" value="ECO:0007669"/>
    <property type="project" value="UniProtKB-UniRule"/>
</dbReference>
<dbReference type="InterPro" id="IPR003761">
    <property type="entry name" value="Exonuc_VII_S"/>
</dbReference>
<comment type="caution">
    <text evidence="7">The sequence shown here is derived from an EMBL/GenBank/DDBJ whole genome shotgun (WGS) entry which is preliminary data.</text>
</comment>
<dbReference type="Pfam" id="PF02609">
    <property type="entry name" value="Exonuc_VII_S"/>
    <property type="match status" value="1"/>
</dbReference>
<gene>
    <name evidence="7" type="primary">xseB</name>
    <name evidence="7" type="ORF">FNY66_02725</name>
</gene>
<dbReference type="SUPFAM" id="SSF116842">
    <property type="entry name" value="XseB-like"/>
    <property type="match status" value="1"/>
</dbReference>
<dbReference type="RefSeq" id="WP_087151187.1">
    <property type="nucleotide sequence ID" value="NZ_VMSO01000002.1"/>
</dbReference>
<dbReference type="EMBL" id="VMSO01000002">
    <property type="protein sequence ID" value="KAA8502676.1"/>
    <property type="molecule type" value="Genomic_DNA"/>
</dbReference>
<dbReference type="NCBIfam" id="TIGR01280">
    <property type="entry name" value="xseB"/>
    <property type="match status" value="1"/>
</dbReference>
<keyword evidence="8" id="KW-1185">Reference proteome</keyword>
<name>A0A5M9I3M6_9FIRM</name>
<dbReference type="Gene3D" id="1.10.287.1040">
    <property type="entry name" value="Exonuclease VII, small subunit"/>
    <property type="match status" value="1"/>
</dbReference>
<dbReference type="PANTHER" id="PTHR34137">
    <property type="entry name" value="EXODEOXYRIBONUCLEASE 7 SMALL SUBUNIT"/>
    <property type="match status" value="1"/>
</dbReference>
<evidence type="ECO:0000256" key="5">
    <source>
        <dbReference type="ARBA" id="ARBA00022839"/>
    </source>
</evidence>
<dbReference type="GO" id="GO:0006308">
    <property type="term" value="P:DNA catabolic process"/>
    <property type="evidence" value="ECO:0007669"/>
    <property type="project" value="UniProtKB-UniRule"/>
</dbReference>
<evidence type="ECO:0000256" key="1">
    <source>
        <dbReference type="ARBA" id="ARBA00009998"/>
    </source>
</evidence>
<dbReference type="AlphaFoldDB" id="A0A5M9I3M6"/>
<reference evidence="7" key="1">
    <citation type="submission" date="2019-07" db="EMBL/GenBank/DDBJ databases">
        <authorList>
            <person name="Wongkuna S."/>
            <person name="Scaria J."/>
        </authorList>
    </citation>
    <scope>NUCLEOTIDE SEQUENCE [LARGE SCALE GENOMIC DNA]</scope>
    <source>
        <strain evidence="7">SW178</strain>
    </source>
</reference>
<dbReference type="EC" id="3.1.11.6" evidence="6"/>
<evidence type="ECO:0000256" key="3">
    <source>
        <dbReference type="ARBA" id="ARBA00022722"/>
    </source>
</evidence>